<dbReference type="InterPro" id="IPR008250">
    <property type="entry name" value="ATPase_P-typ_transduc_dom_A_sf"/>
</dbReference>
<sequence length="1430" mass="158530">MTGDIGGSRSTSFASCDEIPSPSSNSNLPPSATVMEGPAPPTNRENHRVRFSVDIETRTRTRRRGGIFCSKACASRSESINTRGSTNEGAADGRSSTSGQGRRDPGISPISPRTRDRGYSLRRALFARGLNHGSEQERIELAEAESSRMAEDAPNVDVQSMEPGGTSNVALSTNSSSTFKHGEKTNLATRDLPNYDRFVRKYGQRGGYDDVRRYKLDQVENNNQTLVLHAYTPVDIHEKSHIGSRGPRSHKAKKGLGIDSPETLHEIDIEATASGPRHWATLKWKNLKVGDVIKLHRDEAVPADILLLHADGPNNIAFIETMALDGETNLKTKSPPVPLAKKCSTVENLVDCRAHIVIEDPNLDLYNFDGRVTVDGETLPLTTNEIVFRGSILRNTSSAIGMVLNTGEECKIRMNANKNPRTKAPEMQKIANKIVIILVVFVVVLALFCTIAYQVWSGNVEKNSWYLEGAHFKFSYSIVAFIILFNTLIPLSLYVSLEIIKVGQLLLMHDVEIYVFSDKTGTLTDNVMRFRKLSVAGYAWLHDFDLVKEEAAKQLELPPSKGDRLKSKNKGKAIARRFSKRQTHKPRREDDGSANPTTDIPRRSGSLWKVNLTVSSPRRLNSSYSPWHFVILVSQKFEKNGHVEFQAASPDELALVQAAQELGYLVIDRPARSITLTLPSDSKDIRETYEILDVIEFSRADSVILPRLKLAPLAMQKALEVQRRSSTRKSLEAEEVLRRMSESSPRTSFSRPSMTLPRPSMSRSRKSIGGGRPSMASTRLQPIRDELDSWLRERECDVEMPEFDGAADAYRTPRASMADGRFSFASSDLRTSIQTTHFDEFVDESLVLDDAAVFERCFQHIDDFAVREGEMIEQDLDLAGATAIEDKLQKGVPETVDKLRRANIKIWMLTGDKRETAINIAHSARIAKNYSEIIILDRTTGEVEQRMATALLDINNGNFAHSVVVVDGQTLSDIDANQTLSLLFFDLVVKADSVIVCRASPSQKASLVKKIRTKEAHVGIGISGKEGLQAARISDYSIAQFRFLQRLLWNGYTGTSLFESASLTVFNTLFTSLCVIFLGIFDQDLSATTLLAVPELYTYGQRDGGFNLKKYFGWTFMAASEMIVIFFLAYGLFGESRFTDDNTLYSLGDLCFTAAVVVIVSKLLILAMHTKTYITAIGFILSIGGWFFWNLLLSSLYSVKSLTYNVRDGFIYQFGRNPLWWCTLIIILATVFLFEVGMSSVRKAFWPEDIEIWQELEKDTGVRRRLEMAGRGEGILDLSIVKSDVVKGKMSDDFDEEDDVEREILELLERPRVMHSDARTSSRERETGRERERPVSSGTGMAKINTNLRMRKGSVVDGGGSVSVDDGADGNYESELAHGHGHGQGHKSGSGSANAVTSPVGSRSQISAGAAGSSGARGTGKRVFSFGSCG</sequence>
<feature type="compositionally biased region" description="Basic and acidic residues" evidence="7">
    <location>
        <begin position="1311"/>
        <end position="1334"/>
    </location>
</feature>
<dbReference type="GO" id="GO:0140326">
    <property type="term" value="F:ATPase-coupled intramembrane lipid transporter activity"/>
    <property type="evidence" value="ECO:0007669"/>
    <property type="project" value="TreeGrafter"/>
</dbReference>
<dbReference type="PANTHER" id="PTHR24092">
    <property type="entry name" value="PROBABLE PHOSPHOLIPID-TRANSPORTING ATPASE"/>
    <property type="match status" value="1"/>
</dbReference>
<organism evidence="10 11">
    <name type="scientific">Monilinia fructicola</name>
    <name type="common">Brown rot fungus</name>
    <name type="synonym">Ciboria fructicola</name>
    <dbReference type="NCBI Taxonomy" id="38448"/>
    <lineage>
        <taxon>Eukaryota</taxon>
        <taxon>Fungi</taxon>
        <taxon>Dikarya</taxon>
        <taxon>Ascomycota</taxon>
        <taxon>Pezizomycotina</taxon>
        <taxon>Leotiomycetes</taxon>
        <taxon>Helotiales</taxon>
        <taxon>Sclerotiniaceae</taxon>
        <taxon>Monilinia</taxon>
    </lineage>
</organism>
<keyword evidence="5 8" id="KW-1133">Transmembrane helix</keyword>
<feature type="transmembrane region" description="Helical" evidence="8">
    <location>
        <begin position="1173"/>
        <end position="1198"/>
    </location>
</feature>
<feature type="region of interest" description="Disordered" evidence="7">
    <location>
        <begin position="1"/>
        <end position="50"/>
    </location>
</feature>
<dbReference type="VEuPathDB" id="FungiDB:MFRU_017g00560"/>
<feature type="compositionally biased region" description="Low complexity" evidence="7">
    <location>
        <begin position="20"/>
        <end position="31"/>
    </location>
</feature>
<feature type="region of interest" description="Disordered" evidence="7">
    <location>
        <begin position="730"/>
        <end position="777"/>
    </location>
</feature>
<name>A0A5M9JPE2_MONFR</name>
<evidence type="ECO:0000313" key="10">
    <source>
        <dbReference type="EMBL" id="KAA8568865.1"/>
    </source>
</evidence>
<comment type="caution">
    <text evidence="10">The sequence shown here is derived from an EMBL/GenBank/DDBJ whole genome shotgun (WGS) entry which is preliminary data.</text>
</comment>
<dbReference type="SUPFAM" id="SSF81653">
    <property type="entry name" value="Calcium ATPase, transduction domain A"/>
    <property type="match status" value="1"/>
</dbReference>
<feature type="compositionally biased region" description="Polar residues" evidence="7">
    <location>
        <begin position="1336"/>
        <end position="1348"/>
    </location>
</feature>
<reference evidence="10 11" key="1">
    <citation type="submission" date="2019-06" db="EMBL/GenBank/DDBJ databases">
        <title>Genome Sequence of the Brown Rot Fungal Pathogen Monilinia fructicola.</title>
        <authorList>
            <person name="De Miccolis Angelini R.M."/>
            <person name="Landi L."/>
            <person name="Abate D."/>
            <person name="Pollastro S."/>
            <person name="Romanazzi G."/>
            <person name="Faretra F."/>
        </authorList>
    </citation>
    <scope>NUCLEOTIDE SEQUENCE [LARGE SCALE GENOMIC DNA]</scope>
    <source>
        <strain evidence="10 11">Mfrc123</strain>
    </source>
</reference>
<keyword evidence="2 8" id="KW-0812">Transmembrane</keyword>
<evidence type="ECO:0000256" key="6">
    <source>
        <dbReference type="ARBA" id="ARBA00023136"/>
    </source>
</evidence>
<feature type="compositionally biased region" description="Basic and acidic residues" evidence="7">
    <location>
        <begin position="730"/>
        <end position="741"/>
    </location>
</feature>
<keyword evidence="4" id="KW-0460">Magnesium</keyword>
<feature type="region of interest" description="Disordered" evidence="7">
    <location>
        <begin position="558"/>
        <end position="602"/>
    </location>
</feature>
<feature type="compositionally biased region" description="Polar residues" evidence="7">
    <location>
        <begin position="76"/>
        <end position="100"/>
    </location>
</feature>
<proteinExistence type="predicted"/>
<dbReference type="SUPFAM" id="SSF56784">
    <property type="entry name" value="HAD-like"/>
    <property type="match status" value="1"/>
</dbReference>
<dbReference type="Proteomes" id="UP000322873">
    <property type="component" value="Unassembled WGS sequence"/>
</dbReference>
<dbReference type="GO" id="GO:0045332">
    <property type="term" value="P:phospholipid translocation"/>
    <property type="evidence" value="ECO:0007669"/>
    <property type="project" value="TreeGrafter"/>
</dbReference>
<evidence type="ECO:0000256" key="1">
    <source>
        <dbReference type="ARBA" id="ARBA00004141"/>
    </source>
</evidence>
<dbReference type="GO" id="GO:0005886">
    <property type="term" value="C:plasma membrane"/>
    <property type="evidence" value="ECO:0007669"/>
    <property type="project" value="TreeGrafter"/>
</dbReference>
<dbReference type="InterPro" id="IPR032630">
    <property type="entry name" value="P_typ_ATPase_c"/>
</dbReference>
<feature type="transmembrane region" description="Helical" evidence="8">
    <location>
        <begin position="1111"/>
        <end position="1133"/>
    </location>
</feature>
<dbReference type="GO" id="GO:0005802">
    <property type="term" value="C:trans-Golgi network"/>
    <property type="evidence" value="ECO:0007669"/>
    <property type="project" value="TreeGrafter"/>
</dbReference>
<accession>A0A5M9JPE2</accession>
<evidence type="ECO:0000256" key="2">
    <source>
        <dbReference type="ARBA" id="ARBA00022692"/>
    </source>
</evidence>
<protein>
    <recommendedName>
        <fullName evidence="9">P-type ATPase C-terminal domain-containing protein</fullName>
    </recommendedName>
</protein>
<evidence type="ECO:0000256" key="7">
    <source>
        <dbReference type="SAM" id="MobiDB-lite"/>
    </source>
</evidence>
<comment type="subcellular location">
    <subcellularLocation>
        <location evidence="1">Membrane</location>
        <topology evidence="1">Multi-pass membrane protein</topology>
    </subcellularLocation>
</comment>
<dbReference type="InterPro" id="IPR023214">
    <property type="entry name" value="HAD_sf"/>
</dbReference>
<feature type="compositionally biased region" description="Low complexity" evidence="7">
    <location>
        <begin position="1401"/>
        <end position="1416"/>
    </location>
</feature>
<feature type="transmembrane region" description="Helical" evidence="8">
    <location>
        <begin position="1218"/>
        <end position="1236"/>
    </location>
</feature>
<dbReference type="Pfam" id="PF00702">
    <property type="entry name" value="Hydrolase"/>
    <property type="match status" value="1"/>
</dbReference>
<feature type="compositionally biased region" description="Basic residues" evidence="7">
    <location>
        <begin position="567"/>
        <end position="586"/>
    </location>
</feature>
<feature type="domain" description="P-type ATPase C-terminal" evidence="9">
    <location>
        <begin position="1049"/>
        <end position="1248"/>
    </location>
</feature>
<dbReference type="InterPro" id="IPR036412">
    <property type="entry name" value="HAD-like_sf"/>
</dbReference>
<evidence type="ECO:0000256" key="5">
    <source>
        <dbReference type="ARBA" id="ARBA00022989"/>
    </source>
</evidence>
<feature type="region of interest" description="Disordered" evidence="7">
    <location>
        <begin position="1311"/>
        <end position="1430"/>
    </location>
</feature>
<dbReference type="InterPro" id="IPR023298">
    <property type="entry name" value="ATPase_P-typ_TM_dom_sf"/>
</dbReference>
<dbReference type="GO" id="GO:0032456">
    <property type="term" value="P:endocytic recycling"/>
    <property type="evidence" value="ECO:0007669"/>
    <property type="project" value="TreeGrafter"/>
</dbReference>
<dbReference type="Pfam" id="PF16212">
    <property type="entry name" value="PhoLip_ATPase_C"/>
    <property type="match status" value="1"/>
</dbReference>
<dbReference type="GO" id="GO:0046872">
    <property type="term" value="F:metal ion binding"/>
    <property type="evidence" value="ECO:0007669"/>
    <property type="project" value="UniProtKB-KW"/>
</dbReference>
<feature type="transmembrane region" description="Helical" evidence="8">
    <location>
        <begin position="434"/>
        <end position="456"/>
    </location>
</feature>
<evidence type="ECO:0000259" key="9">
    <source>
        <dbReference type="Pfam" id="PF16212"/>
    </source>
</evidence>
<evidence type="ECO:0000313" key="11">
    <source>
        <dbReference type="Proteomes" id="UP000322873"/>
    </source>
</evidence>
<feature type="region of interest" description="Disordered" evidence="7">
    <location>
        <begin position="74"/>
        <end position="118"/>
    </location>
</feature>
<dbReference type="Gene3D" id="2.70.150.10">
    <property type="entry name" value="Calcium-transporting ATPase, cytoplasmic transduction domain A"/>
    <property type="match status" value="1"/>
</dbReference>
<keyword evidence="11" id="KW-1185">Reference proteome</keyword>
<feature type="compositionally biased region" description="Polar residues" evidence="7">
    <location>
        <begin position="742"/>
        <end position="753"/>
    </location>
</feature>
<evidence type="ECO:0000256" key="8">
    <source>
        <dbReference type="SAM" id="Phobius"/>
    </source>
</evidence>
<dbReference type="PANTHER" id="PTHR24092:SF174">
    <property type="entry name" value="PHOSPHOLIPID-TRANSPORTING ATPASE DNF3-RELATED"/>
    <property type="match status" value="1"/>
</dbReference>
<dbReference type="Gene3D" id="3.40.50.1000">
    <property type="entry name" value="HAD superfamily/HAD-like"/>
    <property type="match status" value="1"/>
</dbReference>
<gene>
    <name evidence="10" type="ORF">EYC84_007844</name>
</gene>
<keyword evidence="6 8" id="KW-0472">Membrane</keyword>
<dbReference type="EMBL" id="VICG01000009">
    <property type="protein sequence ID" value="KAA8568865.1"/>
    <property type="molecule type" value="Genomic_DNA"/>
</dbReference>
<evidence type="ECO:0000256" key="4">
    <source>
        <dbReference type="ARBA" id="ARBA00022842"/>
    </source>
</evidence>
<keyword evidence="3" id="KW-0479">Metal-binding</keyword>
<feature type="transmembrane region" description="Helical" evidence="8">
    <location>
        <begin position="476"/>
        <end position="497"/>
    </location>
</feature>
<feature type="transmembrane region" description="Helical" evidence="8">
    <location>
        <begin position="1145"/>
        <end position="1166"/>
    </location>
</feature>
<dbReference type="GO" id="GO:0006892">
    <property type="term" value="P:post-Golgi vesicle-mediated transport"/>
    <property type="evidence" value="ECO:0007669"/>
    <property type="project" value="TreeGrafter"/>
</dbReference>
<dbReference type="SUPFAM" id="SSF81665">
    <property type="entry name" value="Calcium ATPase, transmembrane domain M"/>
    <property type="match status" value="1"/>
</dbReference>
<evidence type="ECO:0000256" key="3">
    <source>
        <dbReference type="ARBA" id="ARBA00022723"/>
    </source>
</evidence>